<evidence type="ECO:0000256" key="1">
    <source>
        <dbReference type="PROSITE-ProRule" id="PRU00169"/>
    </source>
</evidence>
<accession>A0A2Z2KN04</accession>
<dbReference type="KEGG" id="pdh:B9T62_26215"/>
<evidence type="ECO:0000259" key="3">
    <source>
        <dbReference type="PROSITE" id="PS50930"/>
    </source>
</evidence>
<feature type="domain" description="HTH LytTR-type" evidence="3">
    <location>
        <begin position="134"/>
        <end position="242"/>
    </location>
</feature>
<dbReference type="InterPro" id="IPR007492">
    <property type="entry name" value="LytTR_DNA-bd_dom"/>
</dbReference>
<dbReference type="InterPro" id="IPR001789">
    <property type="entry name" value="Sig_transdc_resp-reg_receiver"/>
</dbReference>
<evidence type="ECO:0000313" key="4">
    <source>
        <dbReference type="EMBL" id="ASA23969.1"/>
    </source>
</evidence>
<dbReference type="PROSITE" id="PS50110">
    <property type="entry name" value="RESPONSE_REGULATORY"/>
    <property type="match status" value="1"/>
</dbReference>
<dbReference type="Gene3D" id="3.40.50.2300">
    <property type="match status" value="1"/>
</dbReference>
<dbReference type="Pfam" id="PF00072">
    <property type="entry name" value="Response_reg"/>
    <property type="match status" value="1"/>
</dbReference>
<dbReference type="GO" id="GO:0003677">
    <property type="term" value="F:DNA binding"/>
    <property type="evidence" value="ECO:0007669"/>
    <property type="project" value="InterPro"/>
</dbReference>
<dbReference type="Proteomes" id="UP000249890">
    <property type="component" value="Chromosome"/>
</dbReference>
<dbReference type="SMART" id="SM00448">
    <property type="entry name" value="REC"/>
    <property type="match status" value="1"/>
</dbReference>
<proteinExistence type="predicted"/>
<gene>
    <name evidence="4" type="ORF">B9T62_26215</name>
</gene>
<name>A0A2Z2KN04_9BACL</name>
<dbReference type="AlphaFoldDB" id="A0A2Z2KN04"/>
<protein>
    <recommendedName>
        <fullName evidence="6">DNA-binding response regulator</fullName>
    </recommendedName>
</protein>
<dbReference type="PROSITE" id="PS50930">
    <property type="entry name" value="HTH_LYTTR"/>
    <property type="match status" value="1"/>
</dbReference>
<organism evidence="4 5">
    <name type="scientific">Paenibacillus donghaensis</name>
    <dbReference type="NCBI Taxonomy" id="414771"/>
    <lineage>
        <taxon>Bacteria</taxon>
        <taxon>Bacillati</taxon>
        <taxon>Bacillota</taxon>
        <taxon>Bacilli</taxon>
        <taxon>Bacillales</taxon>
        <taxon>Paenibacillaceae</taxon>
        <taxon>Paenibacillus</taxon>
    </lineage>
</organism>
<sequence length="242" mass="27686">MNLLIVEDDPHVTRLLLSCVQEADSSIRTFTTSHSAEALSIAGRECMDLFILDIQLADYKGTTLASQLRAMEQYSYTPMIFATAMADEELTAYRELKCYSFLIKPFTKEEVVQVLRDTLRYHQHLMPREQKQTLQIEQKSHIHEYELRRIMYVESFGKTLELHLMTADNQITAERISGWSLKKMAVLLEGSSFVQCHKSYLINCSYITHIDKTAGLVELSGAASPLPIGNKYRDNLLNRATL</sequence>
<evidence type="ECO:0008006" key="6">
    <source>
        <dbReference type="Google" id="ProtNLM"/>
    </source>
</evidence>
<evidence type="ECO:0000313" key="5">
    <source>
        <dbReference type="Proteomes" id="UP000249890"/>
    </source>
</evidence>
<feature type="domain" description="Response regulatory" evidence="2">
    <location>
        <begin position="2"/>
        <end position="119"/>
    </location>
</feature>
<dbReference type="EMBL" id="CP021780">
    <property type="protein sequence ID" value="ASA23969.1"/>
    <property type="molecule type" value="Genomic_DNA"/>
</dbReference>
<keyword evidence="1" id="KW-0597">Phosphoprotein</keyword>
<dbReference type="GO" id="GO:0000156">
    <property type="term" value="F:phosphorelay response regulator activity"/>
    <property type="evidence" value="ECO:0007669"/>
    <property type="project" value="InterPro"/>
</dbReference>
<dbReference type="InterPro" id="IPR011006">
    <property type="entry name" value="CheY-like_superfamily"/>
</dbReference>
<dbReference type="PANTHER" id="PTHR37299:SF1">
    <property type="entry name" value="STAGE 0 SPORULATION PROTEIN A HOMOLOG"/>
    <property type="match status" value="1"/>
</dbReference>
<dbReference type="SMART" id="SM00850">
    <property type="entry name" value="LytTR"/>
    <property type="match status" value="1"/>
</dbReference>
<dbReference type="InterPro" id="IPR046947">
    <property type="entry name" value="LytR-like"/>
</dbReference>
<feature type="modified residue" description="4-aspartylphosphate" evidence="1">
    <location>
        <position position="53"/>
    </location>
</feature>
<evidence type="ECO:0000259" key="2">
    <source>
        <dbReference type="PROSITE" id="PS50110"/>
    </source>
</evidence>
<dbReference type="RefSeq" id="WP_087917953.1">
    <property type="nucleotide sequence ID" value="NZ_CP021780.1"/>
</dbReference>
<reference evidence="4 5" key="1">
    <citation type="submission" date="2017-06" db="EMBL/GenBank/DDBJ databases">
        <title>Complete genome sequence of Paenibacillus donghaensis KCTC 13049T isolated from East Sea sediment, South Korea.</title>
        <authorList>
            <person name="Jung B.K."/>
            <person name="Hong S.-J."/>
            <person name="Shin J.-H."/>
        </authorList>
    </citation>
    <scope>NUCLEOTIDE SEQUENCE [LARGE SCALE GENOMIC DNA]</scope>
    <source>
        <strain evidence="4 5">KCTC 13049</strain>
    </source>
</reference>
<dbReference type="PANTHER" id="PTHR37299">
    <property type="entry name" value="TRANSCRIPTIONAL REGULATOR-RELATED"/>
    <property type="match status" value="1"/>
</dbReference>
<dbReference type="Gene3D" id="2.40.50.1020">
    <property type="entry name" value="LytTr DNA-binding domain"/>
    <property type="match status" value="1"/>
</dbReference>
<dbReference type="SUPFAM" id="SSF52172">
    <property type="entry name" value="CheY-like"/>
    <property type="match status" value="1"/>
</dbReference>
<dbReference type="OrthoDB" id="3190595at2"/>
<keyword evidence="5" id="KW-1185">Reference proteome</keyword>
<dbReference type="Pfam" id="PF04397">
    <property type="entry name" value="LytTR"/>
    <property type="match status" value="1"/>
</dbReference>